<protein>
    <submittedName>
        <fullName evidence="1">Uncharacterized protein</fullName>
    </submittedName>
</protein>
<proteinExistence type="predicted"/>
<gene>
    <name evidence="1" type="ORF">ALC60_05659</name>
</gene>
<name>A0A151X4V3_9HYME</name>
<reference evidence="1 2" key="1">
    <citation type="submission" date="2015-09" db="EMBL/GenBank/DDBJ databases">
        <title>Trachymyrmex zeteki WGS genome.</title>
        <authorList>
            <person name="Nygaard S."/>
            <person name="Hu H."/>
            <person name="Boomsma J."/>
            <person name="Zhang G."/>
        </authorList>
    </citation>
    <scope>NUCLEOTIDE SEQUENCE [LARGE SCALE GENOMIC DNA]</scope>
    <source>
        <strain evidence="1">Tzet28-1</strain>
        <tissue evidence="1">Whole body</tissue>
    </source>
</reference>
<evidence type="ECO:0000313" key="1">
    <source>
        <dbReference type="EMBL" id="KYQ55453.1"/>
    </source>
</evidence>
<dbReference type="Proteomes" id="UP000075809">
    <property type="component" value="Unassembled WGS sequence"/>
</dbReference>
<accession>A0A151X4V3</accession>
<dbReference type="AlphaFoldDB" id="A0A151X4V3"/>
<dbReference type="EMBL" id="KQ982526">
    <property type="protein sequence ID" value="KYQ55453.1"/>
    <property type="molecule type" value="Genomic_DNA"/>
</dbReference>
<organism evidence="1 2">
    <name type="scientific">Mycetomoellerius zeteki</name>
    <dbReference type="NCBI Taxonomy" id="64791"/>
    <lineage>
        <taxon>Eukaryota</taxon>
        <taxon>Metazoa</taxon>
        <taxon>Ecdysozoa</taxon>
        <taxon>Arthropoda</taxon>
        <taxon>Hexapoda</taxon>
        <taxon>Insecta</taxon>
        <taxon>Pterygota</taxon>
        <taxon>Neoptera</taxon>
        <taxon>Endopterygota</taxon>
        <taxon>Hymenoptera</taxon>
        <taxon>Apocrita</taxon>
        <taxon>Aculeata</taxon>
        <taxon>Formicoidea</taxon>
        <taxon>Formicidae</taxon>
        <taxon>Myrmicinae</taxon>
        <taxon>Mycetomoellerius</taxon>
    </lineage>
</organism>
<sequence length="137" mass="15849">MVHIATIACNVVLILKQQVVFRRMPFSFVVSGSQAVCSLPHEKRSVKRDDSRMEKLVKRILEKVCETYFAFCLERDDLLLDSNKLPYREILARLNDNGQPHNNAIIIESKLTHDVVIAHYNRRCVMQASHVCRTLQL</sequence>
<evidence type="ECO:0000313" key="2">
    <source>
        <dbReference type="Proteomes" id="UP000075809"/>
    </source>
</evidence>
<keyword evidence="2" id="KW-1185">Reference proteome</keyword>